<feature type="transmembrane region" description="Helical" evidence="1">
    <location>
        <begin position="92"/>
        <end position="109"/>
    </location>
</feature>
<sequence>MENQNEVMEKKKGNNGNEGKLGNYFQYVKQVLKDPDHLLSDETQSKQQFGLITLIAFLGLILLSNIVGIFTYLDALRYLGFSDYFDYFERTIAYAVALALLMFVFKNVANKNGKTYDLNFFFEKLGALLVVPAILLIVSIPLELVDITIYSWFSSLAYTFLYLSIFLISYFFVAKNNLKTAVLFVAGFYFVYRVIFLIL</sequence>
<feature type="transmembrane region" description="Helical" evidence="1">
    <location>
        <begin position="152"/>
        <end position="173"/>
    </location>
</feature>
<evidence type="ECO:0000313" key="2">
    <source>
        <dbReference type="EMBL" id="RHW29910.1"/>
    </source>
</evidence>
<keyword evidence="1" id="KW-0812">Transmembrane</keyword>
<reference evidence="2 3" key="1">
    <citation type="journal article" date="2007" name="Int. J. Syst. Evol. Microbiol.">
        <title>Oceanobacillus profundus sp. nov., isolated from a deep-sea sediment core.</title>
        <authorList>
            <person name="Kim Y.G."/>
            <person name="Choi D.H."/>
            <person name="Hyun S."/>
            <person name="Cho B.C."/>
        </authorList>
    </citation>
    <scope>NUCLEOTIDE SEQUENCE [LARGE SCALE GENOMIC DNA]</scope>
    <source>
        <strain evidence="2 3">DSM 18246</strain>
    </source>
</reference>
<organism evidence="2 3">
    <name type="scientific">Oceanobacillus profundus</name>
    <dbReference type="NCBI Taxonomy" id="372463"/>
    <lineage>
        <taxon>Bacteria</taxon>
        <taxon>Bacillati</taxon>
        <taxon>Bacillota</taxon>
        <taxon>Bacilli</taxon>
        <taxon>Bacillales</taxon>
        <taxon>Bacillaceae</taxon>
        <taxon>Oceanobacillus</taxon>
    </lineage>
</organism>
<feature type="transmembrane region" description="Helical" evidence="1">
    <location>
        <begin position="121"/>
        <end position="140"/>
    </location>
</feature>
<protein>
    <recommendedName>
        <fullName evidence="4">Yip1 domain-containing protein</fullName>
    </recommendedName>
</protein>
<keyword evidence="1" id="KW-0472">Membrane</keyword>
<evidence type="ECO:0008006" key="4">
    <source>
        <dbReference type="Google" id="ProtNLM"/>
    </source>
</evidence>
<feature type="transmembrane region" description="Helical" evidence="1">
    <location>
        <begin position="49"/>
        <end position="72"/>
    </location>
</feature>
<dbReference type="Proteomes" id="UP000285456">
    <property type="component" value="Unassembled WGS sequence"/>
</dbReference>
<feature type="transmembrane region" description="Helical" evidence="1">
    <location>
        <begin position="180"/>
        <end position="198"/>
    </location>
</feature>
<keyword evidence="1" id="KW-1133">Transmembrane helix</keyword>
<evidence type="ECO:0000313" key="3">
    <source>
        <dbReference type="Proteomes" id="UP000285456"/>
    </source>
</evidence>
<evidence type="ECO:0000256" key="1">
    <source>
        <dbReference type="SAM" id="Phobius"/>
    </source>
</evidence>
<name>A0A417YB45_9BACI</name>
<accession>A0A417YB45</accession>
<keyword evidence="3" id="KW-1185">Reference proteome</keyword>
<proteinExistence type="predicted"/>
<dbReference type="AlphaFoldDB" id="A0A417YB45"/>
<gene>
    <name evidence="2" type="ORF">D1B32_19855</name>
</gene>
<dbReference type="RefSeq" id="WP_118890248.1">
    <property type="nucleotide sequence ID" value="NZ_JBHTNL010000012.1"/>
</dbReference>
<comment type="caution">
    <text evidence="2">The sequence shown here is derived from an EMBL/GenBank/DDBJ whole genome shotgun (WGS) entry which is preliminary data.</text>
</comment>
<dbReference type="EMBL" id="QWEH01000018">
    <property type="protein sequence ID" value="RHW29910.1"/>
    <property type="molecule type" value="Genomic_DNA"/>
</dbReference>